<protein>
    <submittedName>
        <fullName evidence="3">Tyrosine-protein phosphatase</fullName>
    </submittedName>
</protein>
<accession>A0A419R4M7</accession>
<dbReference type="EMBL" id="RAHJ01000011">
    <property type="protein sequence ID" value="RJX69912.1"/>
    <property type="molecule type" value="Genomic_DNA"/>
</dbReference>
<evidence type="ECO:0000256" key="2">
    <source>
        <dbReference type="SAM" id="SignalP"/>
    </source>
</evidence>
<gene>
    <name evidence="3" type="ORF">D6858_03180</name>
</gene>
<dbReference type="PANTHER" id="PTHR31126">
    <property type="entry name" value="TYROSINE-PROTEIN PHOSPHATASE"/>
    <property type="match status" value="1"/>
</dbReference>
<dbReference type="Gene3D" id="3.90.190.10">
    <property type="entry name" value="Protein tyrosine phosphatase superfamily"/>
    <property type="match status" value="1"/>
</dbReference>
<feature type="chain" id="PRO_5019413087" evidence="2">
    <location>
        <begin position="23"/>
        <end position="302"/>
    </location>
</feature>
<dbReference type="InterPro" id="IPR029021">
    <property type="entry name" value="Prot-tyrosine_phosphatase-like"/>
</dbReference>
<dbReference type="Pfam" id="PF13350">
    <property type="entry name" value="Y_phosphatase3"/>
    <property type="match status" value="1"/>
</dbReference>
<dbReference type="AlphaFoldDB" id="A0A419R4M7"/>
<comment type="caution">
    <text evidence="3">The sequence shown here is derived from an EMBL/GenBank/DDBJ whole genome shotgun (WGS) entry which is preliminary data.</text>
</comment>
<dbReference type="SUPFAM" id="SSF52799">
    <property type="entry name" value="(Phosphotyrosine protein) phosphatases II"/>
    <property type="match status" value="1"/>
</dbReference>
<keyword evidence="2" id="KW-0732">Signal</keyword>
<evidence type="ECO:0000313" key="3">
    <source>
        <dbReference type="EMBL" id="RJX69912.1"/>
    </source>
</evidence>
<comment type="similarity">
    <text evidence="1">Belongs to the protein-tyrosine phosphatase family.</text>
</comment>
<name>A0A419R4M7_9SPHN</name>
<keyword evidence="4" id="KW-1185">Reference proteome</keyword>
<reference evidence="3 4" key="1">
    <citation type="submission" date="2018-09" db="EMBL/GenBank/DDBJ databases">
        <title>Altererythrobacter sp.Ery1 and Ery12, the genome sequencing of novel strains in genus Alterythrobacter.</title>
        <authorList>
            <person name="Cheng H."/>
            <person name="Wu Y.-H."/>
            <person name="Fang C."/>
            <person name="Xu X.-W."/>
        </authorList>
    </citation>
    <scope>NUCLEOTIDE SEQUENCE [LARGE SCALE GENOMIC DNA]</scope>
    <source>
        <strain evidence="3 4">Ery12</strain>
    </source>
</reference>
<dbReference type="PANTHER" id="PTHR31126:SF1">
    <property type="entry name" value="TYROSINE SPECIFIC PROTEIN PHOSPHATASES DOMAIN-CONTAINING PROTEIN"/>
    <property type="match status" value="1"/>
</dbReference>
<evidence type="ECO:0000256" key="1">
    <source>
        <dbReference type="ARBA" id="ARBA00009580"/>
    </source>
</evidence>
<feature type="signal peptide" evidence="2">
    <location>
        <begin position="1"/>
        <end position="22"/>
    </location>
</feature>
<evidence type="ECO:0000313" key="4">
    <source>
        <dbReference type="Proteomes" id="UP000284322"/>
    </source>
</evidence>
<dbReference type="GO" id="GO:0004721">
    <property type="term" value="F:phosphoprotein phosphatase activity"/>
    <property type="evidence" value="ECO:0007669"/>
    <property type="project" value="InterPro"/>
</dbReference>
<organism evidence="3 4">
    <name type="scientific">Tsuneonella suprasediminis</name>
    <dbReference type="NCBI Taxonomy" id="2306996"/>
    <lineage>
        <taxon>Bacteria</taxon>
        <taxon>Pseudomonadati</taxon>
        <taxon>Pseudomonadota</taxon>
        <taxon>Alphaproteobacteria</taxon>
        <taxon>Sphingomonadales</taxon>
        <taxon>Erythrobacteraceae</taxon>
        <taxon>Tsuneonella</taxon>
    </lineage>
</organism>
<dbReference type="InterPro" id="IPR026893">
    <property type="entry name" value="Tyr/Ser_Pase_IphP-type"/>
</dbReference>
<sequence>MMRLIILPLAALALLPACDNHAGQPNAEAELSPVAANDMALTDKRRVLDLEGGVNFRDLGGYRTTDGRITKWETVYRSGSPAGLTDADNAELARRGIRTFCDFRSNEEREEEPNPYVVKNSDVEYWTRDYAMDSGGLGKVLAGPNASADNSRKAMISIYRTIAQDNSESYAQMFRYLAEGRTPLAFNCSAGKDRAGTGAALLLSLLGVPRETVVADYALSDDVVDYRAKIQEAADSNPSYAALAQLPWETVKPLVASDPAYIESALDALENEYGSVDTFIERKLGVTEDMKRAIIKNLTEES</sequence>
<proteinExistence type="inferred from homology"/>
<dbReference type="Proteomes" id="UP000284322">
    <property type="component" value="Unassembled WGS sequence"/>
</dbReference>